<gene>
    <name evidence="2" type="ORF">M5J20_05450</name>
</gene>
<dbReference type="Pfam" id="PF04480">
    <property type="entry name" value="DUF559"/>
    <property type="match status" value="1"/>
</dbReference>
<reference evidence="2" key="1">
    <citation type="submission" date="2022-05" db="EMBL/GenBank/DDBJ databases">
        <title>Corynebacterium sp. TA-R-1 sp. nov., isolated from human feces.</title>
        <authorList>
            <person name="Shamsuzzaman M."/>
            <person name="Dahal R.H."/>
        </authorList>
    </citation>
    <scope>NUCLEOTIDE SEQUENCE</scope>
    <source>
        <strain evidence="2">TA-R-1</strain>
    </source>
</reference>
<evidence type="ECO:0000259" key="1">
    <source>
        <dbReference type="Pfam" id="PF04480"/>
    </source>
</evidence>
<evidence type="ECO:0000313" key="2">
    <source>
        <dbReference type="EMBL" id="MCP1387633.1"/>
    </source>
</evidence>
<dbReference type="Proteomes" id="UP001204000">
    <property type="component" value="Unassembled WGS sequence"/>
</dbReference>
<evidence type="ECO:0000313" key="3">
    <source>
        <dbReference type="Proteomes" id="UP001204000"/>
    </source>
</evidence>
<feature type="domain" description="DUF559" evidence="1">
    <location>
        <begin position="207"/>
        <end position="285"/>
    </location>
</feature>
<keyword evidence="3" id="KW-1185">Reference proteome</keyword>
<dbReference type="InterPro" id="IPR007569">
    <property type="entry name" value="DUF559"/>
</dbReference>
<organism evidence="2 3">
    <name type="scientific">Corynebacterium stercoris</name>
    <dbReference type="NCBI Taxonomy" id="2943490"/>
    <lineage>
        <taxon>Bacteria</taxon>
        <taxon>Bacillati</taxon>
        <taxon>Actinomycetota</taxon>
        <taxon>Actinomycetes</taxon>
        <taxon>Mycobacteriales</taxon>
        <taxon>Corynebacteriaceae</taxon>
        <taxon>Corynebacterium</taxon>
    </lineage>
</organism>
<accession>A0ABT1G3P5</accession>
<sequence>MDYSALMKLVAGPSIVEKHECVQVAGNRFVLADAWHALKTHEQQYVRSYAAVARAKKAVAVGRSAARIMGMWVLPAECEVELAMPNGHPPPKSQWPEGLVYRHMTIPDSDILTGGLKREVRCTTGYRTAVDIARIHGVREGVIAMDSLFRDQSDANKVVTWNNLQKAVERARGKDKVRWAREALEQCSPYSESPYETLMRLILLEHGIVVDVQQQIGKYIVDLLWGTLIIEIDGYVKFEDKPSEAVRKQLLRENRLKEMGYEVIRFFPWEIQNDPEGCIARILEAKARADARGPASVLPAIIPVPEGAGWVK</sequence>
<keyword evidence="2" id="KW-0540">Nuclease</keyword>
<proteinExistence type="predicted"/>
<dbReference type="EMBL" id="JAMFTQ010000004">
    <property type="protein sequence ID" value="MCP1387633.1"/>
    <property type="molecule type" value="Genomic_DNA"/>
</dbReference>
<keyword evidence="2" id="KW-0378">Hydrolase</keyword>
<name>A0ABT1G3P5_9CORY</name>
<comment type="caution">
    <text evidence="2">The sequence shown here is derived from an EMBL/GenBank/DDBJ whole genome shotgun (WGS) entry which is preliminary data.</text>
</comment>
<dbReference type="InterPro" id="IPR011335">
    <property type="entry name" value="Restrct_endonuc-II-like"/>
</dbReference>
<dbReference type="SUPFAM" id="SSF52980">
    <property type="entry name" value="Restriction endonuclease-like"/>
    <property type="match status" value="1"/>
</dbReference>
<dbReference type="Gene3D" id="3.40.960.10">
    <property type="entry name" value="VSR Endonuclease"/>
    <property type="match status" value="1"/>
</dbReference>
<protein>
    <submittedName>
        <fullName evidence="2">Endonuclease domain-containing protein</fullName>
    </submittedName>
</protein>
<dbReference type="RefSeq" id="WP_253577311.1">
    <property type="nucleotide sequence ID" value="NZ_JAMFTQ010000004.1"/>
</dbReference>
<keyword evidence="2" id="KW-0255">Endonuclease</keyword>
<dbReference type="GO" id="GO:0004519">
    <property type="term" value="F:endonuclease activity"/>
    <property type="evidence" value="ECO:0007669"/>
    <property type="project" value="UniProtKB-KW"/>
</dbReference>